<keyword evidence="4" id="KW-1185">Reference proteome</keyword>
<dbReference type="OrthoDB" id="9769144at2"/>
<dbReference type="InterPro" id="IPR029062">
    <property type="entry name" value="Class_I_gatase-like"/>
</dbReference>
<feature type="domain" description="Putative glutamine amidotransferase" evidence="2">
    <location>
        <begin position="476"/>
        <end position="650"/>
    </location>
</feature>
<dbReference type="eggNOG" id="COG5426">
    <property type="taxonomic scope" value="Bacteria"/>
</dbReference>
<keyword evidence="1" id="KW-0472">Membrane</keyword>
<dbReference type="SUPFAM" id="SSF53300">
    <property type="entry name" value="vWA-like"/>
    <property type="match status" value="1"/>
</dbReference>
<evidence type="ECO:0000256" key="1">
    <source>
        <dbReference type="SAM" id="Phobius"/>
    </source>
</evidence>
<dbReference type="STRING" id="502025.Hoch_4088"/>
<dbReference type="HOGENOM" id="CLU_013447_1_0_7"/>
<dbReference type="AlphaFoldDB" id="D0LJL2"/>
<dbReference type="PANTHER" id="PTHR37947:SF1">
    <property type="entry name" value="BLL2462 PROTEIN"/>
    <property type="match status" value="1"/>
</dbReference>
<dbReference type="EMBL" id="CP001804">
    <property type="protein sequence ID" value="ACY16586.1"/>
    <property type="molecule type" value="Genomic_DNA"/>
</dbReference>
<dbReference type="InterPro" id="IPR036465">
    <property type="entry name" value="vWFA_dom_sf"/>
</dbReference>
<reference evidence="3 4" key="1">
    <citation type="journal article" date="2010" name="Stand. Genomic Sci.">
        <title>Complete genome sequence of Haliangium ochraceum type strain (SMP-2).</title>
        <authorList>
            <consortium name="US DOE Joint Genome Institute (JGI-PGF)"/>
            <person name="Ivanova N."/>
            <person name="Daum C."/>
            <person name="Lang E."/>
            <person name="Abt B."/>
            <person name="Kopitz M."/>
            <person name="Saunders E."/>
            <person name="Lapidus A."/>
            <person name="Lucas S."/>
            <person name="Glavina Del Rio T."/>
            <person name="Nolan M."/>
            <person name="Tice H."/>
            <person name="Copeland A."/>
            <person name="Cheng J.F."/>
            <person name="Chen F."/>
            <person name="Bruce D."/>
            <person name="Goodwin L."/>
            <person name="Pitluck S."/>
            <person name="Mavromatis K."/>
            <person name="Pati A."/>
            <person name="Mikhailova N."/>
            <person name="Chen A."/>
            <person name="Palaniappan K."/>
            <person name="Land M."/>
            <person name="Hauser L."/>
            <person name="Chang Y.J."/>
            <person name="Jeffries C.D."/>
            <person name="Detter J.C."/>
            <person name="Brettin T."/>
            <person name="Rohde M."/>
            <person name="Goker M."/>
            <person name="Bristow J."/>
            <person name="Markowitz V."/>
            <person name="Eisen J.A."/>
            <person name="Hugenholtz P."/>
            <person name="Kyrpides N.C."/>
            <person name="Klenk H.P."/>
        </authorList>
    </citation>
    <scope>NUCLEOTIDE SEQUENCE [LARGE SCALE GENOMIC DNA]</scope>
    <source>
        <strain evidence="4">DSM 14365 / CIP 107738 / JCM 11303 / AJ 13395 / SMP-2</strain>
    </source>
</reference>
<proteinExistence type="predicted"/>
<dbReference type="RefSeq" id="WP_012829184.1">
    <property type="nucleotide sequence ID" value="NC_013440.1"/>
</dbReference>
<dbReference type="Gene3D" id="3.40.50.410">
    <property type="entry name" value="von Willebrand factor, type A domain"/>
    <property type="match status" value="1"/>
</dbReference>
<sequence>MDAVLLGALERVILLAVGGGLGALAYALSRRPGRARWSLVCALAAVAALSVVLAEGALALLLATAAPERADFNEHRWVLMAPWGRVGVIAGVVAAALACALGVVTSRRAHTPLLRAALIALRCGAALSALVLFLQPAVELRQVAREPNHLAILVDTSASMALAEDPEGPRRIDRARALLAASAETLRAWQDRHRVDIFAFDESLVSSSLAAVAEDEPAGRATRIYQALDQVRARYDGADLAGLVLISDGVATGGFADGVGAGALRDFLGALDTRVHTVWAGSGGLRDVAVARVLADEFAFARTVVRIEARIRATGYDARRILVTLSSEGRDLRQQWVDVPAGASEVPVVFEFTPPRVGKYVYEISTPVALDEAVAENNRRAFVLRVIRDKIRVLQVAGQPSWDVHALRRMLEKNPNVDLISFFILRTQDDFSLVPNDEMSLIPFPTHELFQDELPSFDLIVLQNFEFGPYGIGAYLENIRSYVEGGGGLAMLGGPLSFSSGGYAGTPVAAALPVELIDPFANWGGGGESLIDTARFRPELTRAGEVHPITALRYERADNLATWAGLPQLEGINLVARARPDAVVLATHPSLRTEDGAPMPLLTVGEYGDGRVMSAATDTLWRWGFVAAAQAGDDGSHYSDLWDNAIRWLIRDPDLRHLHVESDAVEYLPEAPVRVDVRLLDRDYAPLADGTVQVEVRRGAGEGEGELIADETLRVDAAGRGRSELSGLGPGVYRVNARAELGGRELAAEDIFLVREAGAELDRPAADESLLRELAAATGGSYLGAASSLPADLRLAEPRIVRVDRRADVELWSRPLLFFLALALLGAEWGLRQRSGYL</sequence>
<accession>D0LJL2</accession>
<dbReference type="SUPFAM" id="SSF52317">
    <property type="entry name" value="Class I glutamine amidotransferase-like"/>
    <property type="match status" value="1"/>
</dbReference>
<protein>
    <recommendedName>
        <fullName evidence="2">Putative glutamine amidotransferase domain-containing protein</fullName>
    </recommendedName>
</protein>
<feature type="transmembrane region" description="Helical" evidence="1">
    <location>
        <begin position="116"/>
        <end position="138"/>
    </location>
</feature>
<evidence type="ECO:0000313" key="3">
    <source>
        <dbReference type="EMBL" id="ACY16586.1"/>
    </source>
</evidence>
<feature type="transmembrane region" description="Helical" evidence="1">
    <location>
        <begin position="40"/>
        <end position="63"/>
    </location>
</feature>
<organism evidence="3 4">
    <name type="scientific">Haliangium ochraceum (strain DSM 14365 / JCM 11303 / SMP-2)</name>
    <dbReference type="NCBI Taxonomy" id="502025"/>
    <lineage>
        <taxon>Bacteria</taxon>
        <taxon>Pseudomonadati</taxon>
        <taxon>Myxococcota</taxon>
        <taxon>Polyangia</taxon>
        <taxon>Haliangiales</taxon>
        <taxon>Kofleriaceae</taxon>
        <taxon>Haliangium</taxon>
    </lineage>
</organism>
<dbReference type="PANTHER" id="PTHR37947">
    <property type="entry name" value="BLL2462 PROTEIN"/>
    <property type="match status" value="1"/>
</dbReference>
<feature type="transmembrane region" description="Helical" evidence="1">
    <location>
        <begin position="83"/>
        <end position="104"/>
    </location>
</feature>
<dbReference type="Proteomes" id="UP000001880">
    <property type="component" value="Chromosome"/>
</dbReference>
<name>D0LJL2_HALO1</name>
<dbReference type="eggNOG" id="COG2304">
    <property type="taxonomic scope" value="Bacteria"/>
</dbReference>
<feature type="transmembrane region" description="Helical" evidence="1">
    <location>
        <begin position="12"/>
        <end position="28"/>
    </location>
</feature>
<keyword evidence="1" id="KW-1133">Transmembrane helix</keyword>
<evidence type="ECO:0000313" key="4">
    <source>
        <dbReference type="Proteomes" id="UP000001880"/>
    </source>
</evidence>
<evidence type="ECO:0000259" key="2">
    <source>
        <dbReference type="Pfam" id="PF07090"/>
    </source>
</evidence>
<dbReference type="Gene3D" id="3.40.50.880">
    <property type="match status" value="1"/>
</dbReference>
<gene>
    <name evidence="3" type="ordered locus">Hoch_4088</name>
</gene>
<dbReference type="KEGG" id="hoh:Hoch_4088"/>
<keyword evidence="1" id="KW-0812">Transmembrane</keyword>
<dbReference type="Pfam" id="PF07090">
    <property type="entry name" value="GATase1_like"/>
    <property type="match status" value="1"/>
</dbReference>
<dbReference type="InterPro" id="IPR010768">
    <property type="entry name" value="GATase1-like"/>
</dbReference>